<feature type="region of interest" description="Disordered" evidence="1">
    <location>
        <begin position="475"/>
        <end position="524"/>
    </location>
</feature>
<feature type="compositionally biased region" description="Gly residues" evidence="1">
    <location>
        <begin position="515"/>
        <end position="524"/>
    </location>
</feature>
<dbReference type="EMBL" id="FOKA01000001">
    <property type="protein sequence ID" value="SFA73440.1"/>
    <property type="molecule type" value="Genomic_DNA"/>
</dbReference>
<dbReference type="InterPro" id="IPR003615">
    <property type="entry name" value="HNH_nuc"/>
</dbReference>
<dbReference type="GO" id="GO:0004519">
    <property type="term" value="F:endonuclease activity"/>
    <property type="evidence" value="ECO:0007669"/>
    <property type="project" value="InterPro"/>
</dbReference>
<sequence length="524" mass="54403">MNVSAVVLAPTTGATGRWAAASRRSPADGPTAPALAGLGSAAVEEVLGQVATVRDLLAQVRAAAAAGRGWEGQARQAVLLAVQGLEGAVQVSRAAWLAAETAAGTSRRPSDRSDGEMWSRLSGTGTANGRKAVAQAETVELVPVFAAAVEAGRVPTPHLDEVAKVLPGAAPAVVAELTSPQGQEALADLAEQHDPRTFARHLAAAVARLDPVVVQDRYEAQHRDRYLHLSDTDRGTVVKGRLDARAGDALRRALELVGGVPDEERSSEQVRADALESLALAALAAPTAGGSTAQVRPHVTIVMDASTWAAASTAMAAESSGSAERGRAAESDHVGPALDDPVTGSGCVTRAEAVATAVRGLPPVLDEDGVPVPMSHLTRVLCDAEVSRLVLGAGSTPLDVGRNQRTYCGGLRRAVVVRDQRCTWPGCSTPARWCEVHHIRWWSRGGPTSAENGVLVCAHHHHQVHTHDVTITRLRPEPRARHGGGGGGARPVPRYEFRARDGRLVTTGRSSPGSDRGGGGGGRG</sequence>
<dbReference type="RefSeq" id="WP_139224265.1">
    <property type="nucleotide sequence ID" value="NZ_BONM01000013.1"/>
</dbReference>
<evidence type="ECO:0000259" key="2">
    <source>
        <dbReference type="SMART" id="SM00507"/>
    </source>
</evidence>
<dbReference type="GO" id="GO:0003676">
    <property type="term" value="F:nucleic acid binding"/>
    <property type="evidence" value="ECO:0007669"/>
    <property type="project" value="InterPro"/>
</dbReference>
<feature type="compositionally biased region" description="Basic and acidic residues" evidence="1">
    <location>
        <begin position="324"/>
        <end position="333"/>
    </location>
</feature>
<accession>A0A1I0VBQ0</accession>
<keyword evidence="4" id="KW-1185">Reference proteome</keyword>
<evidence type="ECO:0000256" key="1">
    <source>
        <dbReference type="SAM" id="MobiDB-lite"/>
    </source>
</evidence>
<gene>
    <name evidence="3" type="ORF">SAMN05421867_101283</name>
</gene>
<dbReference type="Pfam" id="PF01844">
    <property type="entry name" value="HNH"/>
    <property type="match status" value="1"/>
</dbReference>
<dbReference type="SMART" id="SM00507">
    <property type="entry name" value="HNHc"/>
    <property type="match status" value="1"/>
</dbReference>
<proteinExistence type="predicted"/>
<name>A0A1I0VBQ0_9CELL</name>
<organism evidence="3 4">
    <name type="scientific">Cellulomonas marina</name>
    <dbReference type="NCBI Taxonomy" id="988821"/>
    <lineage>
        <taxon>Bacteria</taxon>
        <taxon>Bacillati</taxon>
        <taxon>Actinomycetota</taxon>
        <taxon>Actinomycetes</taxon>
        <taxon>Micrococcales</taxon>
        <taxon>Cellulomonadaceae</taxon>
        <taxon>Cellulomonas</taxon>
    </lineage>
</organism>
<dbReference type="CDD" id="cd00085">
    <property type="entry name" value="HNHc"/>
    <property type="match status" value="1"/>
</dbReference>
<dbReference type="Proteomes" id="UP000199012">
    <property type="component" value="Unassembled WGS sequence"/>
</dbReference>
<reference evidence="4" key="1">
    <citation type="submission" date="2016-10" db="EMBL/GenBank/DDBJ databases">
        <authorList>
            <person name="Varghese N."/>
            <person name="Submissions S."/>
        </authorList>
    </citation>
    <scope>NUCLEOTIDE SEQUENCE [LARGE SCALE GENOMIC DNA]</scope>
    <source>
        <strain evidence="4">CGMCC 4.6945</strain>
    </source>
</reference>
<feature type="domain" description="HNH nuclease" evidence="2">
    <location>
        <begin position="410"/>
        <end position="462"/>
    </location>
</feature>
<evidence type="ECO:0000313" key="4">
    <source>
        <dbReference type="Proteomes" id="UP000199012"/>
    </source>
</evidence>
<feature type="compositionally biased region" description="Basic and acidic residues" evidence="1">
    <location>
        <begin position="108"/>
        <end position="117"/>
    </location>
</feature>
<dbReference type="InterPro" id="IPR002711">
    <property type="entry name" value="HNH"/>
</dbReference>
<dbReference type="STRING" id="988821.SAMN05421867_101283"/>
<dbReference type="OrthoDB" id="5176970at2"/>
<protein>
    <recommendedName>
        <fullName evidence="2">HNH nuclease domain-containing protein</fullName>
    </recommendedName>
</protein>
<dbReference type="GO" id="GO:0008270">
    <property type="term" value="F:zinc ion binding"/>
    <property type="evidence" value="ECO:0007669"/>
    <property type="project" value="InterPro"/>
</dbReference>
<dbReference type="AlphaFoldDB" id="A0A1I0VBQ0"/>
<feature type="compositionally biased region" description="Basic and acidic residues" evidence="1">
    <location>
        <begin position="493"/>
        <end position="503"/>
    </location>
</feature>
<evidence type="ECO:0000313" key="3">
    <source>
        <dbReference type="EMBL" id="SFA73440.1"/>
    </source>
</evidence>
<feature type="region of interest" description="Disordered" evidence="1">
    <location>
        <begin position="100"/>
        <end position="129"/>
    </location>
</feature>
<dbReference type="Gene3D" id="1.10.30.50">
    <property type="match status" value="1"/>
</dbReference>
<feature type="region of interest" description="Disordered" evidence="1">
    <location>
        <begin position="316"/>
        <end position="342"/>
    </location>
</feature>